<dbReference type="Pfam" id="PF00254">
    <property type="entry name" value="FKBP_C"/>
    <property type="match status" value="1"/>
</dbReference>
<dbReference type="FunFam" id="3.10.50.40:FF:000025">
    <property type="entry name" value="Peptidylprolyl isomerase"/>
    <property type="match status" value="1"/>
</dbReference>
<dbReference type="GO" id="GO:0003755">
    <property type="term" value="F:peptidyl-prolyl cis-trans isomerase activity"/>
    <property type="evidence" value="ECO:0007669"/>
    <property type="project" value="UniProtKB-KW"/>
</dbReference>
<dbReference type="Proteomes" id="UP000055045">
    <property type="component" value="Unassembled WGS sequence"/>
</dbReference>
<comment type="function">
    <text evidence="2">PPIases accelerate the folding of proteins. It catalyzes the cis-trans isomerization of proline imidic peptide bonds in oligopeptides.</text>
</comment>
<dbReference type="PROSITE" id="PS50059">
    <property type="entry name" value="FKBP_PPIASE"/>
    <property type="match status" value="1"/>
</dbReference>
<sequence>MSKMSEKFITSCPANAKKWIICPSRASPPPVFFFVFFSSHLSYSSTYLYYIMGVEKKTLVEGNGVDYPKKGEHVAIHYTGCLYDAEKVDNHCMGNLFDTSHKPGRGPLATPIGVGRLIRGWDEGVPQMSLGEKAILTISSDYGYGDRGFPGLIPANSKLVFEVELLKVGTKSV</sequence>
<dbReference type="AlphaFoldDB" id="A0A101MHA3"/>
<evidence type="ECO:0000313" key="8">
    <source>
        <dbReference type="EMBL" id="KUM60586.1"/>
    </source>
</evidence>
<evidence type="ECO:0000256" key="1">
    <source>
        <dbReference type="ARBA" id="ARBA00000971"/>
    </source>
</evidence>
<comment type="similarity">
    <text evidence="5">Belongs to the FKBP-type PPIase family. FKBP1 subfamily.</text>
</comment>
<evidence type="ECO:0000259" key="7">
    <source>
        <dbReference type="PROSITE" id="PS50059"/>
    </source>
</evidence>
<evidence type="ECO:0000256" key="6">
    <source>
        <dbReference type="PROSITE-ProRule" id="PRU00277"/>
    </source>
</evidence>
<dbReference type="InterPro" id="IPR050689">
    <property type="entry name" value="FKBP-type_PPIase"/>
</dbReference>
<keyword evidence="4 6" id="KW-0413">Isomerase</keyword>
<accession>A0A101MHA3</accession>
<dbReference type="PANTHER" id="PTHR10516">
    <property type="entry name" value="PEPTIDYL-PROLYL CIS-TRANS ISOMERASE"/>
    <property type="match status" value="1"/>
</dbReference>
<dbReference type="InterPro" id="IPR001179">
    <property type="entry name" value="PPIase_FKBP_dom"/>
</dbReference>
<organism evidence="8 9">
    <name type="scientific">Penicillium freii</name>
    <dbReference type="NCBI Taxonomy" id="48697"/>
    <lineage>
        <taxon>Eukaryota</taxon>
        <taxon>Fungi</taxon>
        <taxon>Dikarya</taxon>
        <taxon>Ascomycota</taxon>
        <taxon>Pezizomycotina</taxon>
        <taxon>Eurotiomycetes</taxon>
        <taxon>Eurotiomycetidae</taxon>
        <taxon>Eurotiales</taxon>
        <taxon>Aspergillaceae</taxon>
        <taxon>Penicillium</taxon>
    </lineage>
</organism>
<dbReference type="STRING" id="48697.A0A101MHA3"/>
<name>A0A101MHA3_PENFR</name>
<protein>
    <recommendedName>
        <fullName evidence="6">peptidylprolyl isomerase</fullName>
        <ecNumber evidence="6">5.2.1.8</ecNumber>
    </recommendedName>
</protein>
<comment type="caution">
    <text evidence="8">The sequence shown here is derived from an EMBL/GenBank/DDBJ whole genome shotgun (WGS) entry which is preliminary data.</text>
</comment>
<evidence type="ECO:0000256" key="2">
    <source>
        <dbReference type="ARBA" id="ARBA00002388"/>
    </source>
</evidence>
<reference evidence="8 9" key="1">
    <citation type="submission" date="2015-10" db="EMBL/GenBank/DDBJ databases">
        <title>Genome sequencing of Penicillium freii.</title>
        <authorList>
            <person name="Nguyen H.D."/>
            <person name="Visagie C.M."/>
            <person name="Seifert K.A."/>
        </authorList>
    </citation>
    <scope>NUCLEOTIDE SEQUENCE [LARGE SCALE GENOMIC DNA]</scope>
    <source>
        <strain evidence="8 9">DAOM 242723</strain>
    </source>
</reference>
<comment type="catalytic activity">
    <reaction evidence="1 6">
        <text>[protein]-peptidylproline (omega=180) = [protein]-peptidylproline (omega=0)</text>
        <dbReference type="Rhea" id="RHEA:16237"/>
        <dbReference type="Rhea" id="RHEA-COMP:10747"/>
        <dbReference type="Rhea" id="RHEA-COMP:10748"/>
        <dbReference type="ChEBI" id="CHEBI:83833"/>
        <dbReference type="ChEBI" id="CHEBI:83834"/>
        <dbReference type="EC" id="5.2.1.8"/>
    </reaction>
</comment>
<proteinExistence type="inferred from homology"/>
<evidence type="ECO:0000256" key="5">
    <source>
        <dbReference type="ARBA" id="ARBA00038106"/>
    </source>
</evidence>
<gene>
    <name evidence="8" type="ORF">ACN42_g6552</name>
</gene>
<dbReference type="InterPro" id="IPR046357">
    <property type="entry name" value="PPIase_dom_sf"/>
</dbReference>
<feature type="domain" description="PPIase FKBP-type" evidence="7">
    <location>
        <begin position="71"/>
        <end position="169"/>
    </location>
</feature>
<dbReference type="EC" id="5.2.1.8" evidence="6"/>
<keyword evidence="3 6" id="KW-0697">Rotamase</keyword>
<dbReference type="EMBL" id="LLXE01000169">
    <property type="protein sequence ID" value="KUM60586.1"/>
    <property type="molecule type" value="Genomic_DNA"/>
</dbReference>
<dbReference type="SUPFAM" id="SSF54534">
    <property type="entry name" value="FKBP-like"/>
    <property type="match status" value="1"/>
</dbReference>
<dbReference type="Gene3D" id="3.10.50.40">
    <property type="match status" value="1"/>
</dbReference>
<evidence type="ECO:0000313" key="9">
    <source>
        <dbReference type="Proteomes" id="UP000055045"/>
    </source>
</evidence>
<evidence type="ECO:0000256" key="4">
    <source>
        <dbReference type="ARBA" id="ARBA00023235"/>
    </source>
</evidence>
<dbReference type="GO" id="GO:0005737">
    <property type="term" value="C:cytoplasm"/>
    <property type="evidence" value="ECO:0007669"/>
    <property type="project" value="TreeGrafter"/>
</dbReference>
<keyword evidence="9" id="KW-1185">Reference proteome</keyword>
<dbReference type="PANTHER" id="PTHR10516:SF443">
    <property type="entry name" value="FK506-BINDING PROTEIN 59-RELATED"/>
    <property type="match status" value="1"/>
</dbReference>
<evidence type="ECO:0000256" key="3">
    <source>
        <dbReference type="ARBA" id="ARBA00023110"/>
    </source>
</evidence>